<dbReference type="GO" id="GO:0020037">
    <property type="term" value="F:heme binding"/>
    <property type="evidence" value="ECO:0007669"/>
    <property type="project" value="InterPro"/>
</dbReference>
<proteinExistence type="predicted"/>
<dbReference type="Gene3D" id="3.30.70.1030">
    <property type="entry name" value="Apc35880, domain 1"/>
    <property type="match status" value="2"/>
</dbReference>
<dbReference type="EMBL" id="AP025628">
    <property type="protein sequence ID" value="BDG58963.1"/>
    <property type="molecule type" value="Genomic_DNA"/>
</dbReference>
<dbReference type="Proteomes" id="UP001163687">
    <property type="component" value="Chromosome"/>
</dbReference>
<dbReference type="InterPro" id="IPR011008">
    <property type="entry name" value="Dimeric_a/b-barrel"/>
</dbReference>
<comment type="cofactor">
    <cofactor evidence="9">
        <name>Fe-coproporphyrin III</name>
        <dbReference type="ChEBI" id="CHEBI:68438"/>
    </cofactor>
</comment>
<keyword evidence="4" id="KW-0408">Iron</keyword>
<dbReference type="RefSeq" id="WP_264843087.1">
    <property type="nucleotide sequence ID" value="NZ_AP025628.1"/>
</dbReference>
<evidence type="ECO:0000256" key="5">
    <source>
        <dbReference type="ARBA" id="ARBA00023444"/>
    </source>
</evidence>
<evidence type="ECO:0000256" key="8">
    <source>
        <dbReference type="ARBA" id="ARBA00049896"/>
    </source>
</evidence>
<keyword evidence="11" id="KW-0560">Oxidoreductase</keyword>
<dbReference type="SUPFAM" id="SSF54909">
    <property type="entry name" value="Dimeric alpha+beta barrel"/>
    <property type="match status" value="1"/>
</dbReference>
<dbReference type="KEGG" id="cmic:caldi_00530"/>
<comment type="pathway">
    <text evidence="5">Porphyrin-containing compound metabolism.</text>
</comment>
<keyword evidence="11" id="KW-0575">Peroxidase</keyword>
<keyword evidence="2" id="KW-0349">Heme</keyword>
<name>A0AA35CIH8_9FIRM</name>
<gene>
    <name evidence="11" type="primary">ywfI</name>
    <name evidence="11" type="ORF">caldi_00530</name>
</gene>
<evidence type="ECO:0000313" key="11">
    <source>
        <dbReference type="EMBL" id="BDG58963.1"/>
    </source>
</evidence>
<organism evidence="11 12">
    <name type="scientific">Caldinitratiruptor microaerophilus</name>
    <dbReference type="NCBI Taxonomy" id="671077"/>
    <lineage>
        <taxon>Bacteria</taxon>
        <taxon>Bacillati</taxon>
        <taxon>Bacillota</taxon>
        <taxon>Clostridia</taxon>
        <taxon>Eubacteriales</taxon>
        <taxon>Symbiobacteriaceae</taxon>
        <taxon>Caldinitratiruptor</taxon>
    </lineage>
</organism>
<evidence type="ECO:0000313" key="12">
    <source>
        <dbReference type="Proteomes" id="UP001163687"/>
    </source>
</evidence>
<keyword evidence="3" id="KW-0479">Metal-binding</keyword>
<reference evidence="11" key="1">
    <citation type="submission" date="2022-03" db="EMBL/GenBank/DDBJ databases">
        <title>Complete genome sequence of Caldinitratiruptor microaerophilus.</title>
        <authorList>
            <person name="Mukaiyama R."/>
            <person name="Nishiyama T."/>
            <person name="Ueda K."/>
        </authorList>
    </citation>
    <scope>NUCLEOTIDE SEQUENCE</scope>
    <source>
        <strain evidence="11">JCM 16183</strain>
    </source>
</reference>
<keyword evidence="12" id="KW-1185">Reference proteome</keyword>
<comment type="catalytic activity">
    <reaction evidence="8">
        <text>Fe-coproporphyrin III + 2 H2O2 + 2 H(+) = heme b + 2 CO2 + 4 H2O</text>
        <dbReference type="Rhea" id="RHEA:56516"/>
        <dbReference type="ChEBI" id="CHEBI:15377"/>
        <dbReference type="ChEBI" id="CHEBI:15378"/>
        <dbReference type="ChEBI" id="CHEBI:16240"/>
        <dbReference type="ChEBI" id="CHEBI:16526"/>
        <dbReference type="ChEBI" id="CHEBI:60344"/>
        <dbReference type="ChEBI" id="CHEBI:68438"/>
        <dbReference type="EC" id="1.3.98.5"/>
    </reaction>
    <physiologicalReaction direction="left-to-right" evidence="8">
        <dbReference type="Rhea" id="RHEA:56517"/>
    </physiologicalReaction>
</comment>
<dbReference type="EC" id="1.3.98.5" evidence="10"/>
<evidence type="ECO:0000256" key="10">
    <source>
        <dbReference type="ARBA" id="ARBA00050019"/>
    </source>
</evidence>
<dbReference type="Pfam" id="PF06778">
    <property type="entry name" value="Chlor_dismutase"/>
    <property type="match status" value="1"/>
</dbReference>
<protein>
    <recommendedName>
        <fullName evidence="1">Coproheme decarboxylase</fullName>
        <ecNumber evidence="10">1.3.98.5</ecNumber>
    </recommendedName>
    <alternativeName>
        <fullName evidence="6">Coproheme III oxidative decarboxylase</fullName>
    </alternativeName>
    <alternativeName>
        <fullName evidence="7">Hydrogen peroxide-dependent heme synthase</fullName>
    </alternativeName>
</protein>
<evidence type="ECO:0000256" key="2">
    <source>
        <dbReference type="ARBA" id="ARBA00022617"/>
    </source>
</evidence>
<dbReference type="PANTHER" id="PTHR36843:SF1">
    <property type="entry name" value="COPROHEME DECARBOXYLASE"/>
    <property type="match status" value="1"/>
</dbReference>
<dbReference type="InterPro" id="IPR010644">
    <property type="entry name" value="ChdC/CLD"/>
</dbReference>
<dbReference type="AlphaFoldDB" id="A0AA35CIH8"/>
<dbReference type="GO" id="GO:0004601">
    <property type="term" value="F:peroxidase activity"/>
    <property type="evidence" value="ECO:0007669"/>
    <property type="project" value="UniProtKB-KW"/>
</dbReference>
<dbReference type="NCBIfam" id="NF008913">
    <property type="entry name" value="PRK12276.1"/>
    <property type="match status" value="1"/>
</dbReference>
<dbReference type="PANTHER" id="PTHR36843">
    <property type="entry name" value="HEME-DEPENDENT PEROXIDASE YWFI-RELATED"/>
    <property type="match status" value="1"/>
</dbReference>
<evidence type="ECO:0000256" key="9">
    <source>
        <dbReference type="ARBA" id="ARBA00049935"/>
    </source>
</evidence>
<accession>A0AA35CIH8</accession>
<evidence type="ECO:0000256" key="4">
    <source>
        <dbReference type="ARBA" id="ARBA00023004"/>
    </source>
</evidence>
<evidence type="ECO:0000256" key="3">
    <source>
        <dbReference type="ARBA" id="ARBA00022723"/>
    </source>
</evidence>
<evidence type="ECO:0000256" key="6">
    <source>
        <dbReference type="ARBA" id="ARBA00029882"/>
    </source>
</evidence>
<dbReference type="GO" id="GO:0046872">
    <property type="term" value="F:metal ion binding"/>
    <property type="evidence" value="ECO:0007669"/>
    <property type="project" value="UniProtKB-KW"/>
</dbReference>
<sequence>MPSAPETLEGWYALHDLRKVDWEAWKRLSPGQRDDAVKEAVAFFTSCQKVEDSPEGSSAIYSVLGHKGDLLILHFRPTLRDLRDLELAFDKTRLAGVTRQTTSFVSVVELSRHGEGARGGETASPETQAYLQRRLKPRIPDTSHICFYPMNKKREGEDNWFMLPPERRAELMAAHGATGRKYAGLVTQVITGAMGLDDWEWGVTLFADDPLQFKKLVYEMRFDEVSARYAVFGPFYVGLRLQPEDLPEYLGV</sequence>
<evidence type="ECO:0000256" key="1">
    <source>
        <dbReference type="ARBA" id="ARBA00014413"/>
    </source>
</evidence>
<evidence type="ECO:0000256" key="7">
    <source>
        <dbReference type="ARBA" id="ARBA00030236"/>
    </source>
</evidence>